<dbReference type="RefSeq" id="WP_006688702.1">
    <property type="nucleotide sequence ID" value="NC_010503.1"/>
</dbReference>
<name>A0A2C9DYP8_UREP2</name>
<proteinExistence type="predicted"/>
<dbReference type="KEGG" id="upa:UPA3_0414"/>
<protein>
    <submittedName>
        <fullName evidence="1">Uncharacterized protein</fullName>
    </submittedName>
</protein>
<evidence type="ECO:0000313" key="2">
    <source>
        <dbReference type="Proteomes" id="UP000002162"/>
    </source>
</evidence>
<dbReference type="GeneID" id="29672379"/>
<dbReference type="EMBL" id="CP000942">
    <property type="protein sequence ID" value="ACA33029.1"/>
    <property type="molecule type" value="Genomic_DNA"/>
</dbReference>
<dbReference type="AlphaFoldDB" id="A0A2C9DYP8"/>
<accession>A0A2C9DYP8</accession>
<evidence type="ECO:0000313" key="1">
    <source>
        <dbReference type="EMBL" id="ACA33029.1"/>
    </source>
</evidence>
<reference evidence="1 2" key="1">
    <citation type="submission" date="2008-02" db="EMBL/GenBank/DDBJ databases">
        <title>Genome sequence of Ureaplasma parvum serovar 3.</title>
        <authorList>
            <person name="Methe B.A."/>
            <person name="Glass J."/>
            <person name="Waites K."/>
            <person name="Shrivastava S."/>
        </authorList>
    </citation>
    <scope>NUCLEOTIDE SEQUENCE [LARGE SCALE GENOMIC DNA]</scope>
    <source>
        <strain evidence="2">ATCC 27815 / 27 / NCTC 11736</strain>
    </source>
</reference>
<gene>
    <name evidence="1" type="ordered locus">UPA3_0414</name>
</gene>
<dbReference type="HOGENOM" id="CLU_1359930_0_0_14"/>
<dbReference type="Proteomes" id="UP000002162">
    <property type="component" value="Chromosome"/>
</dbReference>
<sequence length="201" mass="23616">MKFKKFDSKKSILRFLQVDETKREINLSFNDTTDFIFFLKEIAEDPNIAKKNAKKLTSLYIEISNKLGNDDNTDLSVYETKCNNLIEACVIDEAIYLVNMAKNIVIFLAHNKLDLLQKDFFDKLLLIESHFNFDQNLTYSYIKNSSIALLIFHLKQFINIYDEFLNNFENVINHSLENSISTKNKLTQQINHFNTIKRRPS</sequence>
<organism evidence="1 2">
    <name type="scientific">Ureaplasma parvum serovar 3 (strain ATCC 27815 / 27 / NCTC 11736)</name>
    <dbReference type="NCBI Taxonomy" id="505682"/>
    <lineage>
        <taxon>Bacteria</taxon>
        <taxon>Bacillati</taxon>
        <taxon>Mycoplasmatota</taxon>
        <taxon>Mycoplasmoidales</taxon>
        <taxon>Mycoplasmoidaceae</taxon>
        <taxon>Ureaplasma</taxon>
    </lineage>
</organism>